<dbReference type="Pfam" id="PF00023">
    <property type="entry name" value="Ank"/>
    <property type="match status" value="1"/>
</dbReference>
<accession>A0A9N9X6N9</accession>
<keyword evidence="2 3" id="KW-0040">ANK repeat</keyword>
<feature type="compositionally biased region" description="Acidic residues" evidence="5">
    <location>
        <begin position="287"/>
        <end position="298"/>
    </location>
</feature>
<dbReference type="PRINTS" id="PR01415">
    <property type="entry name" value="ANKYRIN"/>
</dbReference>
<proteinExistence type="predicted"/>
<evidence type="ECO:0000256" key="4">
    <source>
        <dbReference type="SAM" id="Coils"/>
    </source>
</evidence>
<dbReference type="InterPro" id="IPR036770">
    <property type="entry name" value="Ankyrin_rpt-contain_sf"/>
</dbReference>
<name>A0A9N9X6N9_DIABA</name>
<keyword evidence="7" id="KW-1185">Reference proteome</keyword>
<feature type="repeat" description="ANK" evidence="3">
    <location>
        <begin position="125"/>
        <end position="157"/>
    </location>
</feature>
<reference evidence="6" key="1">
    <citation type="submission" date="2022-01" db="EMBL/GenBank/DDBJ databases">
        <authorList>
            <person name="King R."/>
        </authorList>
    </citation>
    <scope>NUCLEOTIDE SEQUENCE</scope>
</reference>
<dbReference type="SMART" id="SM00248">
    <property type="entry name" value="ANK"/>
    <property type="match status" value="4"/>
</dbReference>
<dbReference type="PANTHER" id="PTHR24171:SF8">
    <property type="entry name" value="BRCA1-ASSOCIATED RING DOMAIN PROTEIN 1"/>
    <property type="match status" value="1"/>
</dbReference>
<dbReference type="GO" id="GO:0004842">
    <property type="term" value="F:ubiquitin-protein transferase activity"/>
    <property type="evidence" value="ECO:0007669"/>
    <property type="project" value="TreeGrafter"/>
</dbReference>
<feature type="coiled-coil region" evidence="4">
    <location>
        <begin position="465"/>
        <end position="506"/>
    </location>
</feature>
<organism evidence="6 7">
    <name type="scientific">Diabrotica balteata</name>
    <name type="common">Banded cucumber beetle</name>
    <dbReference type="NCBI Taxonomy" id="107213"/>
    <lineage>
        <taxon>Eukaryota</taxon>
        <taxon>Metazoa</taxon>
        <taxon>Ecdysozoa</taxon>
        <taxon>Arthropoda</taxon>
        <taxon>Hexapoda</taxon>
        <taxon>Insecta</taxon>
        <taxon>Pterygota</taxon>
        <taxon>Neoptera</taxon>
        <taxon>Endopterygota</taxon>
        <taxon>Coleoptera</taxon>
        <taxon>Polyphaga</taxon>
        <taxon>Cucujiformia</taxon>
        <taxon>Chrysomeloidea</taxon>
        <taxon>Chrysomelidae</taxon>
        <taxon>Galerucinae</taxon>
        <taxon>Diabroticina</taxon>
        <taxon>Diabroticites</taxon>
        <taxon>Diabrotica</taxon>
    </lineage>
</organism>
<gene>
    <name evidence="6" type="ORF">DIABBA_LOCUS3300</name>
</gene>
<evidence type="ECO:0000256" key="3">
    <source>
        <dbReference type="PROSITE-ProRule" id="PRU00023"/>
    </source>
</evidence>
<dbReference type="InterPro" id="IPR002110">
    <property type="entry name" value="Ankyrin_rpt"/>
</dbReference>
<dbReference type="PROSITE" id="PS50088">
    <property type="entry name" value="ANK_REPEAT"/>
    <property type="match status" value="3"/>
</dbReference>
<feature type="repeat" description="ANK" evidence="3">
    <location>
        <begin position="158"/>
        <end position="190"/>
    </location>
</feature>
<sequence>MIRFGGVVEDGQNTQRAKYILSTTGQGSNTITLSGNELAEFIPIKFEGKLVAKHSLPVNELGKQLLKAAGEGNIDRVKQLLTKGAPFTADWLGTSPLHLSAQNNHLEITEILLRAGISKDARTKVDRTPLHMAAYEGHVDIIAALVTHGADINCRDLLGMTPLHWAVQNGHYEAVAHLVSNGAMVDVNSKFDITPMIIAHQIGRYDIEQFLIGALNKSALASENLLLQLNANKPEEYFEDDMDIEASDNHEISSVYNEYTVLKEEPEEYEDDNQDIEVIESSQDVPVPDEDEEEEETEQERIEKENEQLIQNVTVDPSILNSSLKILEEHGITMLQNDENDDGNILNSVMESGHSVVLTEVGKEVLNSVKQSELKKQSPVLHLEKKIVTVTPEQFLSMANNSKMSGLQNLKVIPTRGPYKRVMMKKNKLIPISTSTISEEMIQISNGNKDIHVPNRSIENPVKQLELVSRQLAEARKTIEEYKIKLRRKEQEAERYKMQLKLLMDNR</sequence>
<evidence type="ECO:0000256" key="1">
    <source>
        <dbReference type="ARBA" id="ARBA00022737"/>
    </source>
</evidence>
<dbReference type="Gene3D" id="1.25.40.20">
    <property type="entry name" value="Ankyrin repeat-containing domain"/>
    <property type="match status" value="1"/>
</dbReference>
<dbReference type="EMBL" id="OU898277">
    <property type="protein sequence ID" value="CAG9829499.1"/>
    <property type="molecule type" value="Genomic_DNA"/>
</dbReference>
<evidence type="ECO:0000256" key="5">
    <source>
        <dbReference type="SAM" id="MobiDB-lite"/>
    </source>
</evidence>
<keyword evidence="4" id="KW-0175">Coiled coil</keyword>
<dbReference type="GO" id="GO:0031436">
    <property type="term" value="C:BRCA1-BARD1 complex"/>
    <property type="evidence" value="ECO:0007669"/>
    <property type="project" value="TreeGrafter"/>
</dbReference>
<feature type="compositionally biased region" description="Acidic residues" evidence="5">
    <location>
        <begin position="266"/>
        <end position="278"/>
    </location>
</feature>
<feature type="repeat" description="ANK" evidence="3">
    <location>
        <begin position="92"/>
        <end position="124"/>
    </location>
</feature>
<feature type="region of interest" description="Disordered" evidence="5">
    <location>
        <begin position="266"/>
        <end position="305"/>
    </location>
</feature>
<dbReference type="SUPFAM" id="SSF48403">
    <property type="entry name" value="Ankyrin repeat"/>
    <property type="match status" value="1"/>
</dbReference>
<dbReference type="AlphaFoldDB" id="A0A9N9X6N9"/>
<evidence type="ECO:0000313" key="6">
    <source>
        <dbReference type="EMBL" id="CAG9829499.1"/>
    </source>
</evidence>
<dbReference type="PANTHER" id="PTHR24171">
    <property type="entry name" value="ANKYRIN REPEAT DOMAIN-CONTAINING PROTEIN 39-RELATED"/>
    <property type="match status" value="1"/>
</dbReference>
<protein>
    <submittedName>
        <fullName evidence="6">Uncharacterized protein</fullName>
    </submittedName>
</protein>
<evidence type="ECO:0000256" key="2">
    <source>
        <dbReference type="ARBA" id="ARBA00023043"/>
    </source>
</evidence>
<dbReference type="OrthoDB" id="341259at2759"/>
<keyword evidence="1" id="KW-0677">Repeat</keyword>
<dbReference type="GO" id="GO:0085020">
    <property type="term" value="P:protein K6-linked ubiquitination"/>
    <property type="evidence" value="ECO:0007669"/>
    <property type="project" value="TreeGrafter"/>
</dbReference>
<dbReference type="Proteomes" id="UP001153709">
    <property type="component" value="Chromosome 2"/>
</dbReference>
<evidence type="ECO:0000313" key="7">
    <source>
        <dbReference type="Proteomes" id="UP001153709"/>
    </source>
</evidence>
<dbReference type="PROSITE" id="PS50297">
    <property type="entry name" value="ANK_REP_REGION"/>
    <property type="match status" value="3"/>
</dbReference>
<dbReference type="Pfam" id="PF12796">
    <property type="entry name" value="Ank_2"/>
    <property type="match status" value="1"/>
</dbReference>
<dbReference type="GO" id="GO:0070531">
    <property type="term" value="C:BRCA1-A complex"/>
    <property type="evidence" value="ECO:0007669"/>
    <property type="project" value="TreeGrafter"/>
</dbReference>